<proteinExistence type="predicted"/>
<evidence type="ECO:0000313" key="3">
    <source>
        <dbReference type="EMBL" id="CAB9525717.1"/>
    </source>
</evidence>
<organism evidence="3 4">
    <name type="scientific">Seminavis robusta</name>
    <dbReference type="NCBI Taxonomy" id="568900"/>
    <lineage>
        <taxon>Eukaryota</taxon>
        <taxon>Sar</taxon>
        <taxon>Stramenopiles</taxon>
        <taxon>Ochrophyta</taxon>
        <taxon>Bacillariophyta</taxon>
        <taxon>Bacillariophyceae</taxon>
        <taxon>Bacillariophycidae</taxon>
        <taxon>Naviculales</taxon>
        <taxon>Naviculaceae</taxon>
        <taxon>Seminavis</taxon>
    </lineage>
</organism>
<dbReference type="AlphaFoldDB" id="A0A9N8HUA2"/>
<dbReference type="InterPro" id="IPR036770">
    <property type="entry name" value="Ankyrin_rpt-contain_sf"/>
</dbReference>
<evidence type="ECO:0000256" key="2">
    <source>
        <dbReference type="ARBA" id="ARBA00023043"/>
    </source>
</evidence>
<dbReference type="Proteomes" id="UP001153069">
    <property type="component" value="Unassembled WGS sequence"/>
</dbReference>
<keyword evidence="4" id="KW-1185">Reference proteome</keyword>
<dbReference type="InterPro" id="IPR002110">
    <property type="entry name" value="Ankyrin_rpt"/>
</dbReference>
<sequence>MPYVEELSPENLAVVQEFFDAMKGEVCPSVQQVSNWLERFPGLASEIDRETLHYYDDEDDEPDFYRSPVPLHAIIKKFATSVPLAIIKKLVEAWPEAVAHKDEYADTPLHLACWHNAPLAIVQYLAELNPKAISKARGLYTPVHCLLKRRGRLDVLEYLCKTWTDEAFCSLYRNRSKENILRTVLEWDISIFEGDSTPPVQYLQTLVRCNPDLLTVLDMDGSTGDPSSHLQKVVWFLPKEDNDGKWIRILRWLLTVEPDAIRRPAHNPGMTHEDGQPVDGDLPLYTFMRRISTRGLSDFYLEVLQILVDAWPEARTRKSPSGYLPLDCATKIPRETILPVLVENPQEAMQYYFKHGGRKIETVDWLLHRNLGALAESDGDGNLPLHCAVLSAGTPRIVLNLMQAFPLAVCMRNRRGKLPLHIAAQHSRDPQVVELLARVAPLLIGEKDGEGWLPFQLAAQNCSRATSVGFRRVAFLCPGLEMTYHLLRKSPDTLQSQGDDDE</sequence>
<dbReference type="SMART" id="SM00248">
    <property type="entry name" value="ANK"/>
    <property type="match status" value="4"/>
</dbReference>
<dbReference type="PANTHER" id="PTHR24178">
    <property type="entry name" value="MOLTING PROTEIN MLT-4"/>
    <property type="match status" value="1"/>
</dbReference>
<gene>
    <name evidence="3" type="ORF">SEMRO_1716_G293190.1</name>
</gene>
<dbReference type="EMBL" id="CAICTM010001714">
    <property type="protein sequence ID" value="CAB9525717.1"/>
    <property type="molecule type" value="Genomic_DNA"/>
</dbReference>
<dbReference type="PANTHER" id="PTHR24178:SF34">
    <property type="entry name" value="OS07G0532500 PROTEIN"/>
    <property type="match status" value="1"/>
</dbReference>
<evidence type="ECO:0000313" key="4">
    <source>
        <dbReference type="Proteomes" id="UP001153069"/>
    </source>
</evidence>
<protein>
    <submittedName>
        <fullName evidence="3">Ankyrin Repeat</fullName>
    </submittedName>
</protein>
<evidence type="ECO:0000256" key="1">
    <source>
        <dbReference type="ARBA" id="ARBA00022737"/>
    </source>
</evidence>
<dbReference type="OrthoDB" id="194358at2759"/>
<comment type="caution">
    <text evidence="3">The sequence shown here is derived from an EMBL/GenBank/DDBJ whole genome shotgun (WGS) entry which is preliminary data.</text>
</comment>
<reference evidence="3" key="1">
    <citation type="submission" date="2020-06" db="EMBL/GenBank/DDBJ databases">
        <authorList>
            <consortium name="Plant Systems Biology data submission"/>
        </authorList>
    </citation>
    <scope>NUCLEOTIDE SEQUENCE</scope>
    <source>
        <strain evidence="3">D6</strain>
    </source>
</reference>
<dbReference type="Gene3D" id="1.25.40.20">
    <property type="entry name" value="Ankyrin repeat-containing domain"/>
    <property type="match status" value="2"/>
</dbReference>
<accession>A0A9N8HUA2</accession>
<keyword evidence="2" id="KW-0040">ANK repeat</keyword>
<name>A0A9N8HUA2_9STRA</name>
<keyword evidence="1" id="KW-0677">Repeat</keyword>
<dbReference type="SUPFAM" id="SSF48403">
    <property type="entry name" value="Ankyrin repeat"/>
    <property type="match status" value="2"/>
</dbReference>